<dbReference type="EC" id="1.11.1.-" evidence="11"/>
<dbReference type="AlphaFoldDB" id="A0A6G1L1K8"/>
<feature type="site" description="Transition state stabilizer" evidence="9">
    <location>
        <position position="53"/>
    </location>
</feature>
<dbReference type="InterPro" id="IPR010255">
    <property type="entry name" value="Haem_peroxidase_sf"/>
</dbReference>
<keyword evidence="4 11" id="KW-0560">Oxidoreductase</keyword>
<gene>
    <name evidence="13" type="ORF">EJ03DRAFT_377042</name>
</gene>
<feature type="binding site" evidence="8">
    <location>
        <position position="73"/>
    </location>
    <ligand>
        <name>Ca(2+)</name>
        <dbReference type="ChEBI" id="CHEBI:29108"/>
        <label>1</label>
    </ligand>
</feature>
<dbReference type="Gene3D" id="1.10.420.10">
    <property type="entry name" value="Peroxidase, domain 2"/>
    <property type="match status" value="1"/>
</dbReference>
<dbReference type="OrthoDB" id="2113341at2759"/>
<feature type="chain" id="PRO_5026372012" description="Peroxidase" evidence="11">
    <location>
        <begin position="21"/>
        <end position="306"/>
    </location>
</feature>
<feature type="binding site" evidence="8">
    <location>
        <position position="207"/>
    </location>
    <ligand>
        <name>Ca(2+)</name>
        <dbReference type="ChEBI" id="CHEBI:29108"/>
        <label>2</label>
    </ligand>
</feature>
<evidence type="ECO:0000256" key="9">
    <source>
        <dbReference type="PIRSR" id="PIRSR601621-3"/>
    </source>
</evidence>
<feature type="binding site" evidence="8">
    <location>
        <position position="205"/>
    </location>
    <ligand>
        <name>Ca(2+)</name>
        <dbReference type="ChEBI" id="CHEBI:29108"/>
        <label>2</label>
    </ligand>
</feature>
<name>A0A6G1L1K8_9PEZI</name>
<sequence>MHYQQLAFLFLIQSIPSVYGESCPSFWKDIAIDLSSNFLENGECNGRARQAIRFGFHDAFAWTAQTGGGADGSLLLNAEEITREENSNMQDYRTFLIDKRTSYQNQYGQVGAADLIQFAAQVAVRTCPGGPRVKTVLGRIDSSNAGPPGHFNRGYGDTATQAAILENWKSKGFNAKDVAALLGSHTVSRATIQQPEGIPVGGEQDATPGRWDTEYFKDTLNPPENVWPLQSDRNCAVKGTEVGDWFQSFIDNAGSWDAAYTDAAYRLSLVGVSNEFSAGFIDCTDALPGGASARMIRSAPVNGRIR</sequence>
<evidence type="ECO:0000313" key="13">
    <source>
        <dbReference type="EMBL" id="KAF2766308.1"/>
    </source>
</evidence>
<dbReference type="Proteomes" id="UP000799436">
    <property type="component" value="Unassembled WGS sequence"/>
</dbReference>
<dbReference type="PROSITE" id="PS50873">
    <property type="entry name" value="PEROXIDASE_4"/>
    <property type="match status" value="1"/>
</dbReference>
<evidence type="ECO:0000256" key="1">
    <source>
        <dbReference type="ARBA" id="ARBA00006089"/>
    </source>
</evidence>
<feature type="binding site" evidence="8">
    <location>
        <position position="69"/>
    </location>
    <ligand>
        <name>Ca(2+)</name>
        <dbReference type="ChEBI" id="CHEBI:29108"/>
        <label>1</label>
    </ligand>
</feature>
<dbReference type="InterPro" id="IPR044831">
    <property type="entry name" value="Ccp1-like"/>
</dbReference>
<keyword evidence="8" id="KW-0408">Iron</keyword>
<keyword evidence="8 11" id="KW-0479">Metal-binding</keyword>
<dbReference type="PRINTS" id="PR00458">
    <property type="entry name" value="PEROXIDASE"/>
</dbReference>
<dbReference type="InterPro" id="IPR002016">
    <property type="entry name" value="Haem_peroxidase"/>
</dbReference>
<keyword evidence="8 11" id="KW-0106">Calcium</keyword>
<feature type="binding site" evidence="8">
    <location>
        <position position="186"/>
    </location>
    <ligand>
        <name>Ca(2+)</name>
        <dbReference type="ChEBI" id="CHEBI:29108"/>
        <label>2</label>
    </ligand>
</feature>
<dbReference type="PROSITE" id="PS00435">
    <property type="entry name" value="PEROXIDASE_1"/>
    <property type="match status" value="1"/>
</dbReference>
<feature type="binding site" evidence="8">
    <location>
        <position position="212"/>
    </location>
    <ligand>
        <name>Ca(2+)</name>
        <dbReference type="ChEBI" id="CHEBI:29108"/>
        <label>2</label>
    </ligand>
</feature>
<evidence type="ECO:0000256" key="10">
    <source>
        <dbReference type="PIRSR" id="PIRSR601621-4"/>
    </source>
</evidence>
<dbReference type="Gene3D" id="1.10.520.10">
    <property type="match status" value="1"/>
</dbReference>
<feature type="domain" description="Plant heme peroxidase family profile" evidence="12">
    <location>
        <begin position="52"/>
        <end position="190"/>
    </location>
</feature>
<keyword evidence="3 8" id="KW-0349">Heme</keyword>
<keyword evidence="14" id="KW-1185">Reference proteome</keyword>
<feature type="signal peptide" evidence="11">
    <location>
        <begin position="1"/>
        <end position="20"/>
    </location>
</feature>
<evidence type="ECO:0000256" key="3">
    <source>
        <dbReference type="ARBA" id="ARBA00022617"/>
    </source>
</evidence>
<dbReference type="PANTHER" id="PTHR31356:SF66">
    <property type="entry name" value="CATALASE-PEROXIDASE"/>
    <property type="match status" value="1"/>
</dbReference>
<feature type="disulfide bond" evidence="10">
    <location>
        <begin position="44"/>
        <end position="127"/>
    </location>
</feature>
<evidence type="ECO:0000259" key="12">
    <source>
        <dbReference type="PROSITE" id="PS50873"/>
    </source>
</evidence>
<dbReference type="SUPFAM" id="SSF48113">
    <property type="entry name" value="Heme-dependent peroxidases"/>
    <property type="match status" value="1"/>
</dbReference>
<keyword evidence="2 11" id="KW-0575">Peroxidase</keyword>
<evidence type="ECO:0000256" key="2">
    <source>
        <dbReference type="ARBA" id="ARBA00022559"/>
    </source>
</evidence>
<dbReference type="PANTHER" id="PTHR31356">
    <property type="entry name" value="THYLAKOID LUMENAL 29 KDA PROTEIN, CHLOROPLASTIC-RELATED"/>
    <property type="match status" value="1"/>
</dbReference>
<feature type="binding site" evidence="8">
    <location>
        <position position="71"/>
    </location>
    <ligand>
        <name>Ca(2+)</name>
        <dbReference type="ChEBI" id="CHEBI:29108"/>
        <label>1</label>
    </ligand>
</feature>
<dbReference type="PRINTS" id="PR00462">
    <property type="entry name" value="LIGNINASE"/>
</dbReference>
<keyword evidence="5 10" id="KW-1015">Disulfide bond</keyword>
<organism evidence="13 14">
    <name type="scientific">Teratosphaeria nubilosa</name>
    <dbReference type="NCBI Taxonomy" id="161662"/>
    <lineage>
        <taxon>Eukaryota</taxon>
        <taxon>Fungi</taxon>
        <taxon>Dikarya</taxon>
        <taxon>Ascomycota</taxon>
        <taxon>Pezizomycotina</taxon>
        <taxon>Dothideomycetes</taxon>
        <taxon>Dothideomycetidae</taxon>
        <taxon>Mycosphaerellales</taxon>
        <taxon>Teratosphaeriaceae</taxon>
        <taxon>Teratosphaeria</taxon>
    </lineage>
</organism>
<evidence type="ECO:0000256" key="7">
    <source>
        <dbReference type="PIRSR" id="PIRSR601621-1"/>
    </source>
</evidence>
<evidence type="ECO:0000313" key="14">
    <source>
        <dbReference type="Proteomes" id="UP000799436"/>
    </source>
</evidence>
<protein>
    <recommendedName>
        <fullName evidence="11">Peroxidase</fullName>
        <ecNumber evidence="11">1.11.1.-</ecNumber>
    </recommendedName>
</protein>
<accession>A0A6G1L1K8</accession>
<dbReference type="GO" id="GO:0020037">
    <property type="term" value="F:heme binding"/>
    <property type="evidence" value="ECO:0007669"/>
    <property type="project" value="UniProtKB-UniRule"/>
</dbReference>
<feature type="binding site" description="axial binding residue" evidence="8">
    <location>
        <position position="185"/>
    </location>
    <ligand>
        <name>heme b</name>
        <dbReference type="ChEBI" id="CHEBI:60344"/>
    </ligand>
    <ligandPart>
        <name>Fe</name>
        <dbReference type="ChEBI" id="CHEBI:18248"/>
    </ligandPart>
</feature>
<dbReference type="EMBL" id="ML995873">
    <property type="protein sequence ID" value="KAF2766308.1"/>
    <property type="molecule type" value="Genomic_DNA"/>
</dbReference>
<comment type="cofactor">
    <cofactor evidence="8">
        <name>heme b</name>
        <dbReference type="ChEBI" id="CHEBI:60344"/>
    </cofactor>
    <text evidence="8">Binds 1 heme b (iron(II)-protoporphyrin IX) group per subunit.</text>
</comment>
<keyword evidence="11" id="KW-0732">Signal</keyword>
<feature type="binding site" evidence="8">
    <location>
        <position position="58"/>
    </location>
    <ligand>
        <name>Ca(2+)</name>
        <dbReference type="ChEBI" id="CHEBI:29108"/>
        <label>1</label>
    </ligand>
</feature>
<dbReference type="GO" id="GO:0000302">
    <property type="term" value="P:response to reactive oxygen species"/>
    <property type="evidence" value="ECO:0007669"/>
    <property type="project" value="TreeGrafter"/>
</dbReference>
<evidence type="ECO:0000256" key="6">
    <source>
        <dbReference type="ARBA" id="ARBA00023180"/>
    </source>
</evidence>
<dbReference type="GO" id="GO:0042744">
    <property type="term" value="P:hydrogen peroxide catabolic process"/>
    <property type="evidence" value="ECO:0007669"/>
    <property type="project" value="TreeGrafter"/>
</dbReference>
<keyword evidence="6" id="KW-0325">Glycoprotein</keyword>
<dbReference type="GO" id="GO:0004601">
    <property type="term" value="F:peroxidase activity"/>
    <property type="evidence" value="ECO:0007669"/>
    <property type="project" value="UniProtKB-KW"/>
</dbReference>
<dbReference type="GO" id="GO:0034599">
    <property type="term" value="P:cellular response to oxidative stress"/>
    <property type="evidence" value="ECO:0007669"/>
    <property type="project" value="InterPro"/>
</dbReference>
<feature type="active site" description="Proton acceptor" evidence="7">
    <location>
        <position position="57"/>
    </location>
</feature>
<comment type="similarity">
    <text evidence="1 11">Belongs to the peroxidase family. Ligninase subfamily.</text>
</comment>
<evidence type="ECO:0000256" key="4">
    <source>
        <dbReference type="ARBA" id="ARBA00023002"/>
    </source>
</evidence>
<comment type="cofactor">
    <cofactor evidence="8 11">
        <name>Ca(2+)</name>
        <dbReference type="ChEBI" id="CHEBI:29108"/>
    </cofactor>
    <text evidence="8 11">Binds 2 calcium ions per subunit.</text>
</comment>
<dbReference type="GO" id="GO:0046872">
    <property type="term" value="F:metal ion binding"/>
    <property type="evidence" value="ECO:0007669"/>
    <property type="project" value="UniProtKB-UniRule"/>
</dbReference>
<reference evidence="13" key="1">
    <citation type="journal article" date="2020" name="Stud. Mycol.">
        <title>101 Dothideomycetes genomes: a test case for predicting lifestyles and emergence of pathogens.</title>
        <authorList>
            <person name="Haridas S."/>
            <person name="Albert R."/>
            <person name="Binder M."/>
            <person name="Bloem J."/>
            <person name="Labutti K."/>
            <person name="Salamov A."/>
            <person name="Andreopoulos B."/>
            <person name="Baker S."/>
            <person name="Barry K."/>
            <person name="Bills G."/>
            <person name="Bluhm B."/>
            <person name="Cannon C."/>
            <person name="Castanera R."/>
            <person name="Culley D."/>
            <person name="Daum C."/>
            <person name="Ezra D."/>
            <person name="Gonzalez J."/>
            <person name="Henrissat B."/>
            <person name="Kuo A."/>
            <person name="Liang C."/>
            <person name="Lipzen A."/>
            <person name="Lutzoni F."/>
            <person name="Magnuson J."/>
            <person name="Mondo S."/>
            <person name="Nolan M."/>
            <person name="Ohm R."/>
            <person name="Pangilinan J."/>
            <person name="Park H.-J."/>
            <person name="Ramirez L."/>
            <person name="Alfaro M."/>
            <person name="Sun H."/>
            <person name="Tritt A."/>
            <person name="Yoshinaga Y."/>
            <person name="Zwiers L.-H."/>
            <person name="Turgeon B."/>
            <person name="Goodwin S."/>
            <person name="Spatafora J."/>
            <person name="Crous P."/>
            <person name="Grigoriev I."/>
        </authorList>
    </citation>
    <scope>NUCLEOTIDE SEQUENCE</scope>
    <source>
        <strain evidence="13">CBS 116005</strain>
    </source>
</reference>
<evidence type="ECO:0000256" key="11">
    <source>
        <dbReference type="RuleBase" id="RU363051"/>
    </source>
</evidence>
<evidence type="ECO:0000256" key="5">
    <source>
        <dbReference type="ARBA" id="ARBA00023157"/>
    </source>
</evidence>
<proteinExistence type="inferred from homology"/>
<dbReference type="InterPro" id="IPR019793">
    <property type="entry name" value="Peroxidases_heam-ligand_BS"/>
</dbReference>
<dbReference type="InterPro" id="IPR001621">
    <property type="entry name" value="Ligninase"/>
</dbReference>
<dbReference type="Pfam" id="PF00141">
    <property type="entry name" value="peroxidase"/>
    <property type="match status" value="1"/>
</dbReference>
<evidence type="ECO:0000256" key="8">
    <source>
        <dbReference type="PIRSR" id="PIRSR601621-2"/>
    </source>
</evidence>